<dbReference type="InterPro" id="IPR004843">
    <property type="entry name" value="Calcineurin-like_PHP"/>
</dbReference>
<dbReference type="InterPro" id="IPR051158">
    <property type="entry name" value="Metallophosphoesterase_sf"/>
</dbReference>
<dbReference type="EMBL" id="CP008822">
    <property type="protein sequence ID" value="AIM27664.1"/>
    <property type="molecule type" value="Genomic_DNA"/>
</dbReference>
<dbReference type="PIRSF" id="PIRSF008292">
    <property type="entry name" value="UCP008292"/>
    <property type="match status" value="1"/>
</dbReference>
<dbReference type="Pfam" id="PF00149">
    <property type="entry name" value="Metallophos"/>
    <property type="match status" value="1"/>
</dbReference>
<dbReference type="Proteomes" id="UP000062398">
    <property type="component" value="Chromosome"/>
</dbReference>
<evidence type="ECO:0000313" key="8">
    <source>
        <dbReference type="Proteomes" id="UP000029084"/>
    </source>
</evidence>
<sequence length="221" mass="25490">MILGAISDIHSPRYLNDFFMAFRTAPLYDLYILAGDLVDKGKVLHFDPIYRLLSSRKVVAVFGNDDFRELRDEYRRLYPSITWLEEEATSLKVGNSTIYLVGSEGVIERPTKWQFERGINREFYMKRKERLEDLLCRKEGDLTVLITHYSPAYETLKGEKTWAYPELGYPLVKELKCKPDIAIHGHAHKSTITHAVVDGVEVYNVALPATRGFTTIRLEKS</sequence>
<dbReference type="CDD" id="cd00838">
    <property type="entry name" value="MPP_superfamily"/>
    <property type="match status" value="1"/>
</dbReference>
<protein>
    <submittedName>
        <fullName evidence="2">Metallophosphoesterase</fullName>
    </submittedName>
</protein>
<accession>A0A088E5F0</accession>
<dbReference type="SUPFAM" id="SSF56300">
    <property type="entry name" value="Metallo-dependent phosphatases"/>
    <property type="match status" value="1"/>
</dbReference>
<evidence type="ECO:0000313" key="4">
    <source>
        <dbReference type="EMBL" id="AKV76760.1"/>
    </source>
</evidence>
<dbReference type="EMBL" id="CP012176">
    <property type="protein sequence ID" value="AKV83495.1"/>
    <property type="molecule type" value="Genomic_DNA"/>
</dbReference>
<evidence type="ECO:0000313" key="7">
    <source>
        <dbReference type="EMBL" id="AKV83495.1"/>
    </source>
</evidence>
<dbReference type="RefSeq" id="WP_012021467.1">
    <property type="nucleotide sequence ID" value="NZ_AP019770.1"/>
</dbReference>
<dbReference type="Proteomes" id="UP000029084">
    <property type="component" value="Chromosome"/>
</dbReference>
<dbReference type="OrthoDB" id="15074at2157"/>
<evidence type="ECO:0000313" key="11">
    <source>
        <dbReference type="Proteomes" id="UP000062398"/>
    </source>
</evidence>
<gene>
    <name evidence="2" type="ORF">HA72_1524</name>
    <name evidence="3" type="ORF">MsedA_1546</name>
    <name evidence="4" type="ORF">MsedB_1548</name>
    <name evidence="5" type="ORF">MsedC_1546</name>
    <name evidence="6" type="ORF">MsedD_1547</name>
    <name evidence="7" type="ORF">MsedE_1552</name>
</gene>
<dbReference type="PATRIC" id="fig|43687.5.peg.1654"/>
<dbReference type="Proteomes" id="UP000062475">
    <property type="component" value="Chromosome"/>
</dbReference>
<evidence type="ECO:0000313" key="6">
    <source>
        <dbReference type="EMBL" id="AKV81256.1"/>
    </source>
</evidence>
<dbReference type="EMBL" id="CP012173">
    <property type="protein sequence ID" value="AKV76760.1"/>
    <property type="molecule type" value="Genomic_DNA"/>
</dbReference>
<dbReference type="InterPro" id="IPR029052">
    <property type="entry name" value="Metallo-depent_PP-like"/>
</dbReference>
<evidence type="ECO:0000313" key="12">
    <source>
        <dbReference type="Proteomes" id="UP000062475"/>
    </source>
</evidence>
<evidence type="ECO:0000313" key="13">
    <source>
        <dbReference type="Proteomes" id="UP000068832"/>
    </source>
</evidence>
<reference evidence="2 8" key="1">
    <citation type="journal article" date="2014" name="J. Bacteriol.">
        <title>Role of an Archaeal PitA Transporter in the Copper and Arsenic Resistance of Metallosphaera sedula, an Extreme Thermoacidophile.</title>
        <authorList>
            <person name="McCarthy S."/>
            <person name="Ai C."/>
            <person name="Wheaton G."/>
            <person name="Tevatia R."/>
            <person name="Eckrich V."/>
            <person name="Kelly R."/>
            <person name="Blum P."/>
        </authorList>
    </citation>
    <scope>NUCLEOTIDE SEQUENCE [LARGE SCALE GENOMIC DNA]</scope>
    <source>
        <strain evidence="2 8">CuR1</strain>
    </source>
</reference>
<evidence type="ECO:0000313" key="9">
    <source>
        <dbReference type="Proteomes" id="UP000056255"/>
    </source>
</evidence>
<name>A0A088E5F0_9CREN</name>
<dbReference type="Proteomes" id="UP000061362">
    <property type="component" value="Chromosome"/>
</dbReference>
<dbReference type="AlphaFoldDB" id="A0A088E5F0"/>
<dbReference type="EMBL" id="CP012175">
    <property type="protein sequence ID" value="AKV81256.1"/>
    <property type="molecule type" value="Genomic_DNA"/>
</dbReference>
<dbReference type="Proteomes" id="UP000068832">
    <property type="component" value="Chromosome"/>
</dbReference>
<dbReference type="OMA" id="VIHGHAH"/>
<reference evidence="10 11" key="2">
    <citation type="journal article" date="2015" name="Genome Announc.">
        <title>Complete Genome Sequences of Evolved Arsenate-Resistant Metallosphaera sedula Strains.</title>
        <authorList>
            <person name="Ai C."/>
            <person name="McCarthy S."/>
            <person name="Schackwitz W."/>
            <person name="Martin J."/>
            <person name="Lipzen A."/>
            <person name="Blum P."/>
        </authorList>
    </citation>
    <scope>NUCLEOTIDE SEQUENCE [LARGE SCALE GENOMIC DNA]</scope>
    <source>
        <strain evidence="5 11">ARS120-1</strain>
        <strain evidence="6 10">ARS120-2</strain>
        <strain evidence="3 13">ARS50-1</strain>
        <strain evidence="4 12">ARS50-2</strain>
    </source>
</reference>
<proteinExistence type="predicted"/>
<feature type="domain" description="Calcineurin-like phosphoesterase" evidence="1">
    <location>
        <begin position="4"/>
        <end position="189"/>
    </location>
</feature>
<dbReference type="GO" id="GO:0016787">
    <property type="term" value="F:hydrolase activity"/>
    <property type="evidence" value="ECO:0007669"/>
    <property type="project" value="InterPro"/>
</dbReference>
<dbReference type="GeneID" id="91756028"/>
<evidence type="ECO:0000313" key="10">
    <source>
        <dbReference type="Proteomes" id="UP000061362"/>
    </source>
</evidence>
<evidence type="ECO:0000313" key="5">
    <source>
        <dbReference type="EMBL" id="AKV79011.1"/>
    </source>
</evidence>
<dbReference type="EMBL" id="CP012172">
    <property type="protein sequence ID" value="AKV74521.1"/>
    <property type="molecule type" value="Genomic_DNA"/>
</dbReference>
<evidence type="ECO:0000313" key="2">
    <source>
        <dbReference type="EMBL" id="AIM27664.1"/>
    </source>
</evidence>
<dbReference type="PANTHER" id="PTHR31302">
    <property type="entry name" value="TRANSMEMBRANE PROTEIN WITH METALLOPHOSPHOESTERASE DOMAIN-RELATED"/>
    <property type="match status" value="1"/>
</dbReference>
<dbReference type="EMBL" id="CP012174">
    <property type="protein sequence ID" value="AKV79011.1"/>
    <property type="molecule type" value="Genomic_DNA"/>
</dbReference>
<evidence type="ECO:0000313" key="3">
    <source>
        <dbReference type="EMBL" id="AKV74521.1"/>
    </source>
</evidence>
<dbReference type="PANTHER" id="PTHR31302:SF0">
    <property type="entry name" value="TRANSMEMBRANE PROTEIN WITH METALLOPHOSPHOESTERASE DOMAIN"/>
    <property type="match status" value="1"/>
</dbReference>
<dbReference type="Proteomes" id="UP000056255">
    <property type="component" value="Chromosome"/>
</dbReference>
<dbReference type="InterPro" id="IPR016538">
    <property type="entry name" value="UCP008292"/>
</dbReference>
<organism evidence="2 8">
    <name type="scientific">Metallosphaera sedula</name>
    <dbReference type="NCBI Taxonomy" id="43687"/>
    <lineage>
        <taxon>Archaea</taxon>
        <taxon>Thermoproteota</taxon>
        <taxon>Thermoprotei</taxon>
        <taxon>Sulfolobales</taxon>
        <taxon>Sulfolobaceae</taxon>
        <taxon>Metallosphaera</taxon>
    </lineage>
</organism>
<evidence type="ECO:0000259" key="1">
    <source>
        <dbReference type="Pfam" id="PF00149"/>
    </source>
</evidence>
<dbReference type="Gene3D" id="3.60.21.10">
    <property type="match status" value="1"/>
</dbReference>
<reference evidence="7 9" key="3">
    <citation type="submission" date="2015-07" db="EMBL/GenBank/DDBJ databases">
        <title>Physiological, transcriptional responses and genome re-sequencing of acid resistant extremely thermoacidophilic Metallosphaera sedula SARC-M1.</title>
        <authorList>
            <person name="Ai C."/>
            <person name="McCarthy S."/>
            <person name="Eckrich V."/>
            <person name="Rudrappa D."/>
            <person name="Qiu G."/>
            <person name="Blum P."/>
        </authorList>
    </citation>
    <scope>NUCLEOTIDE SEQUENCE [LARGE SCALE GENOMIC DNA]</scope>
    <source>
        <strain evidence="7 9">SARC-M1</strain>
    </source>
</reference>